<evidence type="ECO:0000256" key="6">
    <source>
        <dbReference type="ARBA" id="ARBA00022958"/>
    </source>
</evidence>
<organism evidence="15 16">
    <name type="scientific">Nyssa sinensis</name>
    <dbReference type="NCBI Taxonomy" id="561372"/>
    <lineage>
        <taxon>Eukaryota</taxon>
        <taxon>Viridiplantae</taxon>
        <taxon>Streptophyta</taxon>
        <taxon>Embryophyta</taxon>
        <taxon>Tracheophyta</taxon>
        <taxon>Spermatophyta</taxon>
        <taxon>Magnoliopsida</taxon>
        <taxon>eudicotyledons</taxon>
        <taxon>Gunneridae</taxon>
        <taxon>Pentapetalae</taxon>
        <taxon>asterids</taxon>
        <taxon>Cornales</taxon>
        <taxon>Nyssaceae</taxon>
        <taxon>Nyssa</taxon>
    </lineage>
</organism>
<feature type="transmembrane region" description="Helical" evidence="11">
    <location>
        <begin position="266"/>
        <end position="296"/>
    </location>
</feature>
<evidence type="ECO:0000259" key="14">
    <source>
        <dbReference type="Pfam" id="PF23259"/>
    </source>
</evidence>
<gene>
    <name evidence="15" type="ORF">F0562_016741</name>
</gene>
<dbReference type="GO" id="GO:0006885">
    <property type="term" value="P:regulation of pH"/>
    <property type="evidence" value="ECO:0007669"/>
    <property type="project" value="TreeGrafter"/>
</dbReference>
<evidence type="ECO:0000313" key="16">
    <source>
        <dbReference type="Proteomes" id="UP000325577"/>
    </source>
</evidence>
<dbReference type="EMBL" id="CM018051">
    <property type="protein sequence ID" value="KAA8516448.1"/>
    <property type="molecule type" value="Genomic_DNA"/>
</dbReference>
<dbReference type="InterPro" id="IPR006153">
    <property type="entry name" value="Cation/H_exchanger_TM"/>
</dbReference>
<evidence type="ECO:0000256" key="9">
    <source>
        <dbReference type="ARBA" id="ARBA00023136"/>
    </source>
</evidence>
<keyword evidence="9 11" id="KW-0472">Membrane</keyword>
<comment type="similarity">
    <text evidence="10">Belongs to the monovalent cation:proton antiporter 2 (CPA2) transporter (TC 2.A.37) family. CHX (TC 2.A.37.4) subfamily.</text>
</comment>
<dbReference type="FunFam" id="1.20.1530.20:FF:000003">
    <property type="entry name" value="Cation/H(+) antiporter 15"/>
    <property type="match status" value="1"/>
</dbReference>
<dbReference type="PANTHER" id="PTHR32468">
    <property type="entry name" value="CATION/H + ANTIPORTER"/>
    <property type="match status" value="1"/>
</dbReference>
<keyword evidence="7 11" id="KW-1133">Transmembrane helix</keyword>
<dbReference type="AlphaFoldDB" id="A0A5J4ZG50"/>
<dbReference type="InterPro" id="IPR057290">
    <property type="entry name" value="CHX17_C"/>
</dbReference>
<feature type="transmembrane region" description="Helical" evidence="11">
    <location>
        <begin position="91"/>
        <end position="108"/>
    </location>
</feature>
<evidence type="ECO:0000256" key="11">
    <source>
        <dbReference type="SAM" id="Phobius"/>
    </source>
</evidence>
<dbReference type="InterPro" id="IPR038770">
    <property type="entry name" value="Na+/solute_symporter_sf"/>
</dbReference>
<evidence type="ECO:0000256" key="10">
    <source>
        <dbReference type="ARBA" id="ARBA00038341"/>
    </source>
</evidence>
<dbReference type="GO" id="GO:0012505">
    <property type="term" value="C:endomembrane system"/>
    <property type="evidence" value="ECO:0007669"/>
    <property type="project" value="TreeGrafter"/>
</dbReference>
<feature type="domain" description="Cation/H(+) antiporter central" evidence="13">
    <location>
        <begin position="487"/>
        <end position="624"/>
    </location>
</feature>
<dbReference type="GO" id="GO:1902600">
    <property type="term" value="P:proton transmembrane transport"/>
    <property type="evidence" value="ECO:0007669"/>
    <property type="project" value="InterPro"/>
</dbReference>
<keyword evidence="6" id="KW-0630">Potassium</keyword>
<feature type="transmembrane region" description="Helical" evidence="11">
    <location>
        <begin position="120"/>
        <end position="142"/>
    </location>
</feature>
<dbReference type="Gene3D" id="3.40.50.12370">
    <property type="match status" value="1"/>
</dbReference>
<evidence type="ECO:0000256" key="4">
    <source>
        <dbReference type="ARBA" id="ARBA00022538"/>
    </source>
</evidence>
<dbReference type="GO" id="GO:0016020">
    <property type="term" value="C:membrane"/>
    <property type="evidence" value="ECO:0007669"/>
    <property type="project" value="UniProtKB-SubCell"/>
</dbReference>
<dbReference type="GO" id="GO:0006813">
    <property type="term" value="P:potassium ion transport"/>
    <property type="evidence" value="ECO:0007669"/>
    <property type="project" value="UniProtKB-KW"/>
</dbReference>
<keyword evidence="2" id="KW-0813">Transport</keyword>
<feature type="transmembrane region" description="Helical" evidence="11">
    <location>
        <begin position="344"/>
        <end position="365"/>
    </location>
</feature>
<feature type="domain" description="Cation/H+ exchanger transmembrane" evidence="12">
    <location>
        <begin position="39"/>
        <end position="426"/>
    </location>
</feature>
<feature type="transmembrane region" description="Helical" evidence="11">
    <location>
        <begin position="190"/>
        <end position="214"/>
    </location>
</feature>
<evidence type="ECO:0000256" key="8">
    <source>
        <dbReference type="ARBA" id="ARBA00023065"/>
    </source>
</evidence>
<evidence type="ECO:0000256" key="2">
    <source>
        <dbReference type="ARBA" id="ARBA00022448"/>
    </source>
</evidence>
<evidence type="ECO:0000313" key="15">
    <source>
        <dbReference type="EMBL" id="KAA8516448.1"/>
    </source>
</evidence>
<evidence type="ECO:0000259" key="12">
    <source>
        <dbReference type="Pfam" id="PF00999"/>
    </source>
</evidence>
<dbReference type="OrthoDB" id="2687058at2759"/>
<dbReference type="Pfam" id="PF23256">
    <property type="entry name" value="CHX17_2nd"/>
    <property type="match status" value="1"/>
</dbReference>
<dbReference type="PANTHER" id="PTHR32468:SF0">
    <property type="entry name" value="K(+)_H(+) ANTIPORTER 1"/>
    <property type="match status" value="1"/>
</dbReference>
<comment type="subcellular location">
    <subcellularLocation>
        <location evidence="1">Membrane</location>
        <topology evidence="1">Multi-pass membrane protein</topology>
    </subcellularLocation>
</comment>
<evidence type="ECO:0000259" key="13">
    <source>
        <dbReference type="Pfam" id="PF23256"/>
    </source>
</evidence>
<dbReference type="Gene3D" id="1.20.1530.20">
    <property type="match status" value="1"/>
</dbReference>
<protein>
    <submittedName>
        <fullName evidence="15">Uncharacterized protein</fullName>
    </submittedName>
</protein>
<evidence type="ECO:0000256" key="3">
    <source>
        <dbReference type="ARBA" id="ARBA00022449"/>
    </source>
</evidence>
<dbReference type="InterPro" id="IPR050794">
    <property type="entry name" value="CPA2_transporter"/>
</dbReference>
<reference evidence="15 16" key="1">
    <citation type="submission" date="2019-09" db="EMBL/GenBank/DDBJ databases">
        <title>A chromosome-level genome assembly of the Chinese tupelo Nyssa sinensis.</title>
        <authorList>
            <person name="Yang X."/>
            <person name="Kang M."/>
            <person name="Yang Y."/>
            <person name="Xiong H."/>
            <person name="Wang M."/>
            <person name="Zhang Z."/>
            <person name="Wang Z."/>
            <person name="Wu H."/>
            <person name="Ma T."/>
            <person name="Liu J."/>
            <person name="Xi Z."/>
        </authorList>
    </citation>
    <scope>NUCLEOTIDE SEQUENCE [LARGE SCALE GENOMIC DNA]</scope>
    <source>
        <strain evidence="15">J267</strain>
        <tissue evidence="15">Leaf</tissue>
    </source>
</reference>
<keyword evidence="4" id="KW-0633">Potassium transport</keyword>
<feature type="transmembrane region" description="Helical" evidence="11">
    <location>
        <begin position="154"/>
        <end position="178"/>
    </location>
</feature>
<feature type="domain" description="Cation/H(+) antiporter C-terminal" evidence="14">
    <location>
        <begin position="637"/>
        <end position="780"/>
    </location>
</feature>
<evidence type="ECO:0000256" key="1">
    <source>
        <dbReference type="ARBA" id="ARBA00004141"/>
    </source>
</evidence>
<proteinExistence type="inferred from homology"/>
<sequence length="804" mass="87370">MALNITSIKTSSNGVWQGDNPLHYAFPLLIFQITLILVISRFLTFLLKPLRQPKVIAEIVGGILLGPSAFGRNEEYMHRIFPSWSTPILESVASIGLIFFLFLVGLELDLSSIRRSGRKAIAIAAAGISVPFIFGIGIAFILRKTVDGADKVGYPQYLVFMGVALSITAFPVLARILAELKLLTTQLGETAMAAAAFNDVVAWILLALAIALTGNGAGAPHKSPLISLWILLSGVAFVAFMMVAIRPAMRWVASKCSPEHVTVDEAYICLTLAGVMVFGFLTDLIGIHAIFGAFVFGLTVPKGGEFAARLIERIEDFVSGLLLPLYFASTGLKTDVAKIRGPEAWGLLVLVISTACAGKIIGTFSVAKLCMFPAREALTLGLLMNTKGLVELIVLNIGKEKKVLNDEVFAILVLMALFTTFLTTPMVMAIYKPARGNSFGIRRKLKSITGNVKDEVRILGCVHGPGNVPSLINLIESTRSAANKSELKLYIMHLVELTERSSSVVMVQRSRKNGFPFINRFRGGELHDRVAVAFQMYGQLNRVSLRPTTAISALSTMHEDICHVAGNKRVTMIILPFHKQLRREEGDYAVENVGQGWIGVNQRVLANAPCSVALFVDRGFGGVSRQTPGPTATVGQSVCVVFFGGPDDRGALELGGRMAEHPAVKVTVMRFVEKEGVESNAVMNRKNEKEMDDEAVAEFRRRWYGVAEYIEVANNTLERVLAIGRSRDYNLIIVGKKCFPSVMVAELADRQAEHAELGPVGDLLASSDLGIVSSVLVIQHGIAHAEEASVSKMIHTEDCTITMD</sequence>
<dbReference type="InterPro" id="IPR057291">
    <property type="entry name" value="CHX17_2nd"/>
</dbReference>
<dbReference type="Pfam" id="PF00999">
    <property type="entry name" value="Na_H_Exchanger"/>
    <property type="match status" value="1"/>
</dbReference>
<accession>A0A5J4ZG50</accession>
<feature type="transmembrane region" description="Helical" evidence="11">
    <location>
        <begin position="409"/>
        <end position="431"/>
    </location>
</feature>
<evidence type="ECO:0000256" key="5">
    <source>
        <dbReference type="ARBA" id="ARBA00022692"/>
    </source>
</evidence>
<evidence type="ECO:0000256" key="7">
    <source>
        <dbReference type="ARBA" id="ARBA00022989"/>
    </source>
</evidence>
<dbReference type="GO" id="GO:0015297">
    <property type="term" value="F:antiporter activity"/>
    <property type="evidence" value="ECO:0007669"/>
    <property type="project" value="UniProtKB-KW"/>
</dbReference>
<keyword evidence="3" id="KW-0050">Antiport</keyword>
<name>A0A5J4ZG50_9ASTE</name>
<dbReference type="Pfam" id="PF23259">
    <property type="entry name" value="CHX17_C"/>
    <property type="match status" value="1"/>
</dbReference>
<keyword evidence="5 11" id="KW-0812">Transmembrane</keyword>
<feature type="transmembrane region" description="Helical" evidence="11">
    <location>
        <begin position="24"/>
        <end position="43"/>
    </location>
</feature>
<feature type="transmembrane region" description="Helical" evidence="11">
    <location>
        <begin position="226"/>
        <end position="245"/>
    </location>
</feature>
<keyword evidence="16" id="KW-1185">Reference proteome</keyword>
<dbReference type="Proteomes" id="UP000325577">
    <property type="component" value="Linkage Group LG8"/>
</dbReference>
<keyword evidence="8" id="KW-0406">Ion transport</keyword>